<dbReference type="GO" id="GO:0003677">
    <property type="term" value="F:DNA binding"/>
    <property type="evidence" value="ECO:0007669"/>
    <property type="project" value="UniProtKB-KW"/>
</dbReference>
<dbReference type="SUPFAM" id="SSF46785">
    <property type="entry name" value="Winged helix' DNA-binding domain"/>
    <property type="match status" value="1"/>
</dbReference>
<dbReference type="InterPro" id="IPR036390">
    <property type="entry name" value="WH_DNA-bd_sf"/>
</dbReference>
<accession>A0A238K6F2</accession>
<evidence type="ECO:0000256" key="2">
    <source>
        <dbReference type="ARBA" id="ARBA00023125"/>
    </source>
</evidence>
<keyword evidence="3" id="KW-0804">Transcription</keyword>
<dbReference type="InterPro" id="IPR001845">
    <property type="entry name" value="HTH_ArsR_DNA-bd_dom"/>
</dbReference>
<dbReference type="RefSeq" id="WP_094020098.1">
    <property type="nucleotide sequence ID" value="NZ_FXYF01000003.1"/>
</dbReference>
<dbReference type="PANTHER" id="PTHR43132">
    <property type="entry name" value="ARSENICAL RESISTANCE OPERON REPRESSOR ARSR-RELATED"/>
    <property type="match status" value="1"/>
</dbReference>
<dbReference type="GO" id="GO:0003700">
    <property type="term" value="F:DNA-binding transcription factor activity"/>
    <property type="evidence" value="ECO:0007669"/>
    <property type="project" value="InterPro"/>
</dbReference>
<gene>
    <name evidence="5" type="ORF">MAA8898_01227</name>
</gene>
<dbReference type="CDD" id="cd00090">
    <property type="entry name" value="HTH_ARSR"/>
    <property type="match status" value="1"/>
</dbReference>
<evidence type="ECO:0000313" key="5">
    <source>
        <dbReference type="EMBL" id="SMX37682.1"/>
    </source>
</evidence>
<evidence type="ECO:0000313" key="6">
    <source>
        <dbReference type="Proteomes" id="UP000207598"/>
    </source>
</evidence>
<dbReference type="EMBL" id="FXYF01000003">
    <property type="protein sequence ID" value="SMX37682.1"/>
    <property type="molecule type" value="Genomic_DNA"/>
</dbReference>
<sequence length="114" mass="12100">MKMNDSPSLTVETAASKFAALGSEQRLQVLHTLVRAGREGLSIGTLGERSGITGSTLTHHLKILSAAGLVTQARQGRSIICAAADYQEVEALSDYLLRQCCADSPVCHKDHAHG</sequence>
<dbReference type="PANTHER" id="PTHR43132:SF2">
    <property type="entry name" value="ARSENICAL RESISTANCE OPERON REPRESSOR ARSR-RELATED"/>
    <property type="match status" value="1"/>
</dbReference>
<dbReference type="PRINTS" id="PR00778">
    <property type="entry name" value="HTHARSR"/>
</dbReference>
<keyword evidence="1" id="KW-0805">Transcription regulation</keyword>
<keyword evidence="6" id="KW-1185">Reference proteome</keyword>
<keyword evidence="2" id="KW-0238">DNA-binding</keyword>
<dbReference type="AlphaFoldDB" id="A0A238K6F2"/>
<dbReference type="OrthoDB" id="9804742at2"/>
<evidence type="ECO:0000259" key="4">
    <source>
        <dbReference type="PROSITE" id="PS50987"/>
    </source>
</evidence>
<dbReference type="InterPro" id="IPR036388">
    <property type="entry name" value="WH-like_DNA-bd_sf"/>
</dbReference>
<name>A0A238K6F2_9RHOB</name>
<dbReference type="NCBIfam" id="NF033788">
    <property type="entry name" value="HTH_metalloreg"/>
    <property type="match status" value="1"/>
</dbReference>
<feature type="domain" description="HTH arsR-type" evidence="4">
    <location>
        <begin position="6"/>
        <end position="103"/>
    </location>
</feature>
<protein>
    <submittedName>
        <fullName evidence="5">Helix-turn-helix domain protein</fullName>
    </submittedName>
</protein>
<dbReference type="InterPro" id="IPR051011">
    <property type="entry name" value="Metal_resp_trans_reg"/>
</dbReference>
<dbReference type="InterPro" id="IPR011991">
    <property type="entry name" value="ArsR-like_HTH"/>
</dbReference>
<proteinExistence type="predicted"/>
<dbReference type="PROSITE" id="PS50987">
    <property type="entry name" value="HTH_ARSR_2"/>
    <property type="match status" value="1"/>
</dbReference>
<dbReference type="Gene3D" id="1.10.10.10">
    <property type="entry name" value="Winged helix-like DNA-binding domain superfamily/Winged helix DNA-binding domain"/>
    <property type="match status" value="1"/>
</dbReference>
<organism evidence="5 6">
    <name type="scientific">Maliponia aquimaris</name>
    <dbReference type="NCBI Taxonomy" id="1673631"/>
    <lineage>
        <taxon>Bacteria</taxon>
        <taxon>Pseudomonadati</taxon>
        <taxon>Pseudomonadota</taxon>
        <taxon>Alphaproteobacteria</taxon>
        <taxon>Rhodobacterales</taxon>
        <taxon>Paracoccaceae</taxon>
        <taxon>Maliponia</taxon>
    </lineage>
</organism>
<evidence type="ECO:0000256" key="1">
    <source>
        <dbReference type="ARBA" id="ARBA00023015"/>
    </source>
</evidence>
<evidence type="ECO:0000256" key="3">
    <source>
        <dbReference type="ARBA" id="ARBA00023163"/>
    </source>
</evidence>
<dbReference type="Proteomes" id="UP000207598">
    <property type="component" value="Unassembled WGS sequence"/>
</dbReference>
<reference evidence="5 6" key="1">
    <citation type="submission" date="2017-05" db="EMBL/GenBank/DDBJ databases">
        <authorList>
            <person name="Song R."/>
            <person name="Chenine A.L."/>
            <person name="Ruprecht R.M."/>
        </authorList>
    </citation>
    <scope>NUCLEOTIDE SEQUENCE [LARGE SCALE GENOMIC DNA]</scope>
    <source>
        <strain evidence="5 6">CECT 8898</strain>
    </source>
</reference>
<dbReference type="SMART" id="SM00418">
    <property type="entry name" value="HTH_ARSR"/>
    <property type="match status" value="1"/>
</dbReference>
<dbReference type="Pfam" id="PF12840">
    <property type="entry name" value="HTH_20"/>
    <property type="match status" value="1"/>
</dbReference>